<proteinExistence type="inferred from homology"/>
<dbReference type="SUPFAM" id="SSF51905">
    <property type="entry name" value="FAD/NAD(P)-binding domain"/>
    <property type="match status" value="1"/>
</dbReference>
<dbReference type="VEuPathDB" id="FungiDB:yc1106_08281"/>
<dbReference type="GO" id="GO:0050660">
    <property type="term" value="F:flavin adenine dinucleotide binding"/>
    <property type="evidence" value="ECO:0007669"/>
    <property type="project" value="InterPro"/>
</dbReference>
<dbReference type="AlphaFoldDB" id="A0A9Q9DVM5"/>
<feature type="domain" description="FAD dependent oxidoreductase" evidence="6">
    <location>
        <begin position="65"/>
        <end position="450"/>
    </location>
</feature>
<comment type="cofactor">
    <cofactor evidence="1">
        <name>FAD</name>
        <dbReference type="ChEBI" id="CHEBI:57692"/>
    </cofactor>
</comment>
<evidence type="ECO:0000259" key="6">
    <source>
        <dbReference type="Pfam" id="PF01266"/>
    </source>
</evidence>
<evidence type="ECO:0000256" key="4">
    <source>
        <dbReference type="ARBA" id="ARBA00022827"/>
    </source>
</evidence>
<dbReference type="OrthoDB" id="2219495at2759"/>
<gene>
    <name evidence="7" type="ORF">yc1106_08281</name>
</gene>
<evidence type="ECO:0000256" key="2">
    <source>
        <dbReference type="ARBA" id="ARBA00010989"/>
    </source>
</evidence>
<dbReference type="Gene3D" id="3.30.9.10">
    <property type="entry name" value="D-Amino Acid Oxidase, subunit A, domain 2"/>
    <property type="match status" value="1"/>
</dbReference>
<sequence length="496" mass="55649">MAAGGEGIGKLLRLARRKDLLNEETGSINAPRLGFLIAVSNLYHFMLCDDKPWILNNMASGKPSYLVVGAGVFGISTAYHLIKKYPDRQVTVVDQDAWDADNRVAASWDWNKVVRADYDDVIYCRLALEAQDVFKEDPLWKPYFHETGIFWICRSDYAQDVIDNYKKLGREADLQAVSVEEAKKMFGGLFEEANYDGAKSVLVNKTSGWAQAGDALRAVTKWSIGKGVNYVTEKVESLEFDNTGRCTGVRTEQGNTHSATHVVLSTGAYTAKLLEQAAKKSGNNNLRAGSRIVAGGITTGMTTLDEQSYERFKHMPVGVQGYTAAYGPFIGSLPPTKDRELKWWGEKIFKNTHEVLPGRFVSAPPSGKDYNQWDVPSPLKLDISHANDVFYGKKGANWKMDKHRICWDAFTTSSDFIISPHAGAKGLYVATCGSFHGYKFFPVLGKYVIQMLEEELEPELKEKWAWDRERPAPSLNPDWPRFEMTDLLDQWPKAKL</sequence>
<reference evidence="7" key="1">
    <citation type="submission" date="2021-12" db="EMBL/GenBank/DDBJ databases">
        <title>Curvularia clavata genome.</title>
        <authorList>
            <person name="Cao Y."/>
        </authorList>
    </citation>
    <scope>NUCLEOTIDE SEQUENCE</scope>
    <source>
        <strain evidence="7">Yc1106</strain>
    </source>
</reference>
<evidence type="ECO:0000256" key="1">
    <source>
        <dbReference type="ARBA" id="ARBA00001974"/>
    </source>
</evidence>
<name>A0A9Q9DVM5_CURCL</name>
<dbReference type="PANTHER" id="PTHR10961:SF37">
    <property type="entry name" value="FAD DEPENDENT OXIDOREDUCTASE DOMAIN-CONTAINING PROTEIN"/>
    <property type="match status" value="1"/>
</dbReference>
<evidence type="ECO:0000256" key="3">
    <source>
        <dbReference type="ARBA" id="ARBA00022630"/>
    </source>
</evidence>
<protein>
    <submittedName>
        <fullName evidence="7">Sarcosine oxidase</fullName>
    </submittedName>
</protein>
<evidence type="ECO:0000313" key="8">
    <source>
        <dbReference type="Proteomes" id="UP001056012"/>
    </source>
</evidence>
<dbReference type="EMBL" id="CP089279">
    <property type="protein sequence ID" value="USP81007.1"/>
    <property type="molecule type" value="Genomic_DNA"/>
</dbReference>
<dbReference type="PANTHER" id="PTHR10961">
    <property type="entry name" value="PEROXISOMAL SARCOSINE OXIDASE"/>
    <property type="match status" value="1"/>
</dbReference>
<dbReference type="InterPro" id="IPR036188">
    <property type="entry name" value="FAD/NAD-bd_sf"/>
</dbReference>
<dbReference type="Pfam" id="PF01266">
    <property type="entry name" value="DAO"/>
    <property type="match status" value="1"/>
</dbReference>
<accession>A0A9Q9DVM5</accession>
<keyword evidence="4" id="KW-0274">FAD</keyword>
<dbReference type="InterPro" id="IPR006076">
    <property type="entry name" value="FAD-dep_OxRdtase"/>
</dbReference>
<dbReference type="GO" id="GO:0008115">
    <property type="term" value="F:sarcosine oxidase activity"/>
    <property type="evidence" value="ECO:0007669"/>
    <property type="project" value="TreeGrafter"/>
</dbReference>
<comment type="similarity">
    <text evidence="2">Belongs to the MSOX/MTOX family.</text>
</comment>
<evidence type="ECO:0000313" key="7">
    <source>
        <dbReference type="EMBL" id="USP81007.1"/>
    </source>
</evidence>
<dbReference type="Proteomes" id="UP001056012">
    <property type="component" value="Chromosome 6"/>
</dbReference>
<keyword evidence="8" id="KW-1185">Reference proteome</keyword>
<evidence type="ECO:0000256" key="5">
    <source>
        <dbReference type="ARBA" id="ARBA00023002"/>
    </source>
</evidence>
<dbReference type="InterPro" id="IPR045170">
    <property type="entry name" value="MTOX"/>
</dbReference>
<keyword evidence="5" id="KW-0560">Oxidoreductase</keyword>
<dbReference type="Gene3D" id="3.50.50.60">
    <property type="entry name" value="FAD/NAD(P)-binding domain"/>
    <property type="match status" value="1"/>
</dbReference>
<organism evidence="7 8">
    <name type="scientific">Curvularia clavata</name>
    <dbReference type="NCBI Taxonomy" id="95742"/>
    <lineage>
        <taxon>Eukaryota</taxon>
        <taxon>Fungi</taxon>
        <taxon>Dikarya</taxon>
        <taxon>Ascomycota</taxon>
        <taxon>Pezizomycotina</taxon>
        <taxon>Dothideomycetes</taxon>
        <taxon>Pleosporomycetidae</taxon>
        <taxon>Pleosporales</taxon>
        <taxon>Pleosporineae</taxon>
        <taxon>Pleosporaceae</taxon>
        <taxon>Curvularia</taxon>
    </lineage>
</organism>
<keyword evidence="3" id="KW-0285">Flavoprotein</keyword>
<dbReference type="GO" id="GO:0051698">
    <property type="term" value="F:saccharopine oxidase activity"/>
    <property type="evidence" value="ECO:0007669"/>
    <property type="project" value="TreeGrafter"/>
</dbReference>